<organism evidence="2 3">
    <name type="scientific">Actinidia rufa</name>
    <dbReference type="NCBI Taxonomy" id="165716"/>
    <lineage>
        <taxon>Eukaryota</taxon>
        <taxon>Viridiplantae</taxon>
        <taxon>Streptophyta</taxon>
        <taxon>Embryophyta</taxon>
        <taxon>Tracheophyta</taxon>
        <taxon>Spermatophyta</taxon>
        <taxon>Magnoliopsida</taxon>
        <taxon>eudicotyledons</taxon>
        <taxon>Gunneridae</taxon>
        <taxon>Pentapetalae</taxon>
        <taxon>asterids</taxon>
        <taxon>Ericales</taxon>
        <taxon>Actinidiaceae</taxon>
        <taxon>Actinidia</taxon>
    </lineage>
</organism>
<dbReference type="AlphaFoldDB" id="A0A7J0DUH3"/>
<dbReference type="Proteomes" id="UP000585474">
    <property type="component" value="Unassembled WGS sequence"/>
</dbReference>
<keyword evidence="3" id="KW-1185">Reference proteome</keyword>
<proteinExistence type="predicted"/>
<sequence length="125" mass="13720">MHSPSPQLRPHAVDLDPSDNELPPPTATDVPSTFTAPPPTTPTAGSTAAFDSKIANAIAALFAHMNVIHIDFVECIGQVHERVDLIVEHQEHDIKAIHDTLSALSCRHTEFIIEVNDFINSIRRK</sequence>
<reference evidence="3" key="1">
    <citation type="submission" date="2019-07" db="EMBL/GenBank/DDBJ databases">
        <title>De Novo Assembly of kiwifruit Actinidia rufa.</title>
        <authorList>
            <person name="Sugita-Konishi S."/>
            <person name="Sato K."/>
            <person name="Mori E."/>
            <person name="Abe Y."/>
            <person name="Kisaki G."/>
            <person name="Hamano K."/>
            <person name="Suezawa K."/>
            <person name="Otani M."/>
            <person name="Fukuda T."/>
            <person name="Manabe T."/>
            <person name="Gomi K."/>
            <person name="Tabuchi M."/>
            <person name="Akimitsu K."/>
            <person name="Kataoka I."/>
        </authorList>
    </citation>
    <scope>NUCLEOTIDE SEQUENCE [LARGE SCALE GENOMIC DNA]</scope>
    <source>
        <strain evidence="3">cv. Fuchu</strain>
    </source>
</reference>
<accession>A0A7J0DUH3</accession>
<name>A0A7J0DUH3_9ERIC</name>
<evidence type="ECO:0000313" key="3">
    <source>
        <dbReference type="Proteomes" id="UP000585474"/>
    </source>
</evidence>
<comment type="caution">
    <text evidence="2">The sequence shown here is derived from an EMBL/GenBank/DDBJ whole genome shotgun (WGS) entry which is preliminary data.</text>
</comment>
<gene>
    <name evidence="2" type="ORF">Acr_00g0081890</name>
</gene>
<evidence type="ECO:0000313" key="2">
    <source>
        <dbReference type="EMBL" id="GFS42825.1"/>
    </source>
</evidence>
<protein>
    <submittedName>
        <fullName evidence="2">Uncharacterized protein</fullName>
    </submittedName>
</protein>
<evidence type="ECO:0000256" key="1">
    <source>
        <dbReference type="SAM" id="MobiDB-lite"/>
    </source>
</evidence>
<dbReference type="EMBL" id="BJWL01000404">
    <property type="protein sequence ID" value="GFS42825.1"/>
    <property type="molecule type" value="Genomic_DNA"/>
</dbReference>
<feature type="region of interest" description="Disordered" evidence="1">
    <location>
        <begin position="1"/>
        <end position="47"/>
    </location>
</feature>